<proteinExistence type="predicted"/>
<comment type="caution">
    <text evidence="1">The sequence shown here is derived from an EMBL/GenBank/DDBJ whole genome shotgun (WGS) entry which is preliminary data.</text>
</comment>
<dbReference type="AlphaFoldDB" id="A0AA40JIM0"/>
<name>A0AA40JIM0_BURPE</name>
<sequence>MKHEAAADRRGVNALLQAAQADAGGFEPLDQVDQIFQ</sequence>
<dbReference type="Proteomes" id="UP000030475">
    <property type="component" value="Unassembled WGS sequence"/>
</dbReference>
<protein>
    <submittedName>
        <fullName evidence="1">Uncharacterized protein</fullName>
    </submittedName>
</protein>
<evidence type="ECO:0000313" key="1">
    <source>
        <dbReference type="EMBL" id="KGX16619.1"/>
    </source>
</evidence>
<organism evidence="1 2">
    <name type="scientific">Burkholderia pseudomallei</name>
    <name type="common">Pseudomonas pseudomallei</name>
    <dbReference type="NCBI Taxonomy" id="28450"/>
    <lineage>
        <taxon>Bacteria</taxon>
        <taxon>Pseudomonadati</taxon>
        <taxon>Pseudomonadota</taxon>
        <taxon>Betaproteobacteria</taxon>
        <taxon>Burkholderiales</taxon>
        <taxon>Burkholderiaceae</taxon>
        <taxon>Burkholderia</taxon>
        <taxon>pseudomallei group</taxon>
    </lineage>
</organism>
<gene>
    <name evidence="1" type="ORF">Y036_5431</name>
</gene>
<accession>A0AA40JIM0</accession>
<reference evidence="1 2" key="1">
    <citation type="submission" date="2014-08" db="EMBL/GenBank/DDBJ databases">
        <authorList>
            <person name="Bunnell A."/>
            <person name="Chain P.S."/>
            <person name="Chertkov O."/>
            <person name="Currie B.J."/>
            <person name="Daligault H.E."/>
            <person name="Davenport K.W."/>
            <person name="Davis C."/>
            <person name="Gleasner C.D."/>
            <person name="Johnson S.L."/>
            <person name="Kaestli M."/>
            <person name="Koren S."/>
            <person name="Kunde Y.A."/>
            <person name="Mayo M."/>
            <person name="McMurry K.K."/>
            <person name="Price E.P."/>
            <person name="Reitenga K.G."/>
            <person name="Robison R."/>
            <person name="Rosovitz M.J."/>
            <person name="Sarovich D.S."/>
            <person name="Teshima H."/>
        </authorList>
    </citation>
    <scope>NUCLEOTIDE SEQUENCE [LARGE SCALE GENOMIC DNA]</scope>
    <source>
        <strain evidence="1 2">MSHR44</strain>
    </source>
</reference>
<evidence type="ECO:0000313" key="2">
    <source>
        <dbReference type="Proteomes" id="UP000030475"/>
    </source>
</evidence>
<dbReference type="EMBL" id="JQIM01000008">
    <property type="protein sequence ID" value="KGX16619.1"/>
    <property type="molecule type" value="Genomic_DNA"/>
</dbReference>